<keyword evidence="3" id="KW-1185">Reference proteome</keyword>
<evidence type="ECO:0008006" key="4">
    <source>
        <dbReference type="Google" id="ProtNLM"/>
    </source>
</evidence>
<dbReference type="AlphaFoldDB" id="A0A316DH99"/>
<keyword evidence="1" id="KW-1133">Transmembrane helix</keyword>
<evidence type="ECO:0000256" key="1">
    <source>
        <dbReference type="SAM" id="Phobius"/>
    </source>
</evidence>
<dbReference type="RefSeq" id="WP_109745220.1">
    <property type="nucleotide sequence ID" value="NZ_QGGO01000039.1"/>
</dbReference>
<sequence>MKNYRGIIFTGTGLLLVWGLFVVIKFYGGYWYDLHQSPWAYSRNINEKLLIGKWEGDFTDPNGVKKYLSITIVEPTTNDERWEKAFTFKKHRRASFRNSRNIFDGIASVKSKLGLEEYTVSGHVGEDDIHQLVVHFSPVDEKKRVLPNFTLFESTQSLWQNDDMNLNLKFVYHKADGSSFWSSSDPKHSAKIVCKLSRFQH</sequence>
<dbReference type="Proteomes" id="UP000245489">
    <property type="component" value="Unassembled WGS sequence"/>
</dbReference>
<comment type="caution">
    <text evidence="2">The sequence shown here is derived from an EMBL/GenBank/DDBJ whole genome shotgun (WGS) entry which is preliminary data.</text>
</comment>
<name>A0A316DH99_9BACT</name>
<organism evidence="2 3">
    <name type="scientific">Arcicella aurantiaca</name>
    <dbReference type="NCBI Taxonomy" id="591202"/>
    <lineage>
        <taxon>Bacteria</taxon>
        <taxon>Pseudomonadati</taxon>
        <taxon>Bacteroidota</taxon>
        <taxon>Cytophagia</taxon>
        <taxon>Cytophagales</taxon>
        <taxon>Flectobacillaceae</taxon>
        <taxon>Arcicella</taxon>
    </lineage>
</organism>
<gene>
    <name evidence="2" type="ORF">LV89_04572</name>
</gene>
<feature type="transmembrane region" description="Helical" evidence="1">
    <location>
        <begin position="6"/>
        <end position="27"/>
    </location>
</feature>
<keyword evidence="1" id="KW-0472">Membrane</keyword>
<reference evidence="2 3" key="1">
    <citation type="submission" date="2018-05" db="EMBL/GenBank/DDBJ databases">
        <title>Genomic Encyclopedia of Archaeal and Bacterial Type Strains, Phase II (KMG-II): from individual species to whole genera.</title>
        <authorList>
            <person name="Goeker M."/>
        </authorList>
    </citation>
    <scope>NUCLEOTIDE SEQUENCE [LARGE SCALE GENOMIC DNA]</scope>
    <source>
        <strain evidence="2 3">DSM 22214</strain>
    </source>
</reference>
<keyword evidence="1" id="KW-0812">Transmembrane</keyword>
<proteinExistence type="predicted"/>
<evidence type="ECO:0000313" key="3">
    <source>
        <dbReference type="Proteomes" id="UP000245489"/>
    </source>
</evidence>
<evidence type="ECO:0000313" key="2">
    <source>
        <dbReference type="EMBL" id="PWK17018.1"/>
    </source>
</evidence>
<accession>A0A316DH99</accession>
<dbReference type="OrthoDB" id="962108at2"/>
<dbReference type="EMBL" id="QGGO01000039">
    <property type="protein sequence ID" value="PWK17018.1"/>
    <property type="molecule type" value="Genomic_DNA"/>
</dbReference>
<protein>
    <recommendedName>
        <fullName evidence="4">SMODS-associating 2TM beta-strand rich effector domain-containing protein</fullName>
    </recommendedName>
</protein>